<feature type="compositionally biased region" description="Polar residues" evidence="1">
    <location>
        <begin position="333"/>
        <end position="345"/>
    </location>
</feature>
<keyword evidence="5" id="KW-1185">Reference proteome</keyword>
<accession>A0A0C9UNQ8</accession>
<dbReference type="OrthoDB" id="192832at2759"/>
<evidence type="ECO:0000256" key="1">
    <source>
        <dbReference type="SAM" id="MobiDB-lite"/>
    </source>
</evidence>
<name>A0A0C9UNQ8_SPHS4</name>
<dbReference type="InterPro" id="IPR050546">
    <property type="entry name" value="Glycosyl_Hydrlase_16"/>
</dbReference>
<dbReference type="PROSITE" id="PS51762">
    <property type="entry name" value="GH16_2"/>
    <property type="match status" value="1"/>
</dbReference>
<dbReference type="HOGENOM" id="CLU_016972_2_1_1"/>
<dbReference type="PANTHER" id="PTHR10963">
    <property type="entry name" value="GLYCOSYL HYDROLASE-RELATED"/>
    <property type="match status" value="1"/>
</dbReference>
<protein>
    <submittedName>
        <fullName evidence="4">Glycoside hydrolase family 16 protein</fullName>
    </submittedName>
</protein>
<feature type="chain" id="PRO_5002204271" evidence="2">
    <location>
        <begin position="17"/>
        <end position="399"/>
    </location>
</feature>
<dbReference type="EMBL" id="KN837260">
    <property type="protein sequence ID" value="KIJ30507.1"/>
    <property type="molecule type" value="Genomic_DNA"/>
</dbReference>
<dbReference type="InterPro" id="IPR013320">
    <property type="entry name" value="ConA-like_dom_sf"/>
</dbReference>
<keyword evidence="4" id="KW-0378">Hydrolase</keyword>
<dbReference type="AlphaFoldDB" id="A0A0C9UNQ8"/>
<evidence type="ECO:0000259" key="3">
    <source>
        <dbReference type="PROSITE" id="PS51762"/>
    </source>
</evidence>
<dbReference type="Proteomes" id="UP000054279">
    <property type="component" value="Unassembled WGS sequence"/>
</dbReference>
<evidence type="ECO:0000256" key="2">
    <source>
        <dbReference type="SAM" id="SignalP"/>
    </source>
</evidence>
<gene>
    <name evidence="4" type="ORF">M422DRAFT_76663</name>
</gene>
<dbReference type="GO" id="GO:0004553">
    <property type="term" value="F:hydrolase activity, hydrolyzing O-glycosyl compounds"/>
    <property type="evidence" value="ECO:0007669"/>
    <property type="project" value="InterPro"/>
</dbReference>
<dbReference type="Gene3D" id="2.60.120.200">
    <property type="match status" value="1"/>
</dbReference>
<keyword evidence="2" id="KW-0732">Signal</keyword>
<dbReference type="PANTHER" id="PTHR10963:SF24">
    <property type="entry name" value="GLYCOSIDASE C21B10.07-RELATED"/>
    <property type="match status" value="1"/>
</dbReference>
<feature type="domain" description="GH16" evidence="3">
    <location>
        <begin position="5"/>
        <end position="278"/>
    </location>
</feature>
<reference evidence="4 5" key="1">
    <citation type="submission" date="2014-06" db="EMBL/GenBank/DDBJ databases">
        <title>Evolutionary Origins and Diversification of the Mycorrhizal Mutualists.</title>
        <authorList>
            <consortium name="DOE Joint Genome Institute"/>
            <consortium name="Mycorrhizal Genomics Consortium"/>
            <person name="Kohler A."/>
            <person name="Kuo A."/>
            <person name="Nagy L.G."/>
            <person name="Floudas D."/>
            <person name="Copeland A."/>
            <person name="Barry K.W."/>
            <person name="Cichocki N."/>
            <person name="Veneault-Fourrey C."/>
            <person name="LaButti K."/>
            <person name="Lindquist E.A."/>
            <person name="Lipzen A."/>
            <person name="Lundell T."/>
            <person name="Morin E."/>
            <person name="Murat C."/>
            <person name="Riley R."/>
            <person name="Ohm R."/>
            <person name="Sun H."/>
            <person name="Tunlid A."/>
            <person name="Henrissat B."/>
            <person name="Grigoriev I.V."/>
            <person name="Hibbett D.S."/>
            <person name="Martin F."/>
        </authorList>
    </citation>
    <scope>NUCLEOTIDE SEQUENCE [LARGE SCALE GENOMIC DNA]</scope>
    <source>
        <strain evidence="4 5">SS14</strain>
    </source>
</reference>
<dbReference type="SUPFAM" id="SSF49899">
    <property type="entry name" value="Concanavalin A-like lectins/glucanases"/>
    <property type="match status" value="1"/>
</dbReference>
<proteinExistence type="predicted"/>
<dbReference type="GO" id="GO:0009251">
    <property type="term" value="P:glucan catabolic process"/>
    <property type="evidence" value="ECO:0007669"/>
    <property type="project" value="TreeGrafter"/>
</dbReference>
<evidence type="ECO:0000313" key="5">
    <source>
        <dbReference type="Proteomes" id="UP000054279"/>
    </source>
</evidence>
<dbReference type="InterPro" id="IPR000757">
    <property type="entry name" value="Beta-glucanase-like"/>
</dbReference>
<feature type="signal peptide" evidence="2">
    <location>
        <begin position="1"/>
        <end position="16"/>
    </location>
</feature>
<evidence type="ECO:0000313" key="4">
    <source>
        <dbReference type="EMBL" id="KIJ30507.1"/>
    </source>
</evidence>
<feature type="region of interest" description="Disordered" evidence="1">
    <location>
        <begin position="333"/>
        <end position="374"/>
    </location>
</feature>
<sequence>MLITFIFAYLFTSVAAFDLVKEYAGSTFFDDWEYFDFYDNLTFGKVNYASRDVAMQQKLTYITPQNTAIIRVDNFTNVPFGENRTSVRITSQDFYDIGSMWIFDAVHLPFGCSVWPAWWTKGPLWPDDGEIDIIENINLATNNQMALHTTKGCMQTSDPRQSGTVGSNHDCSPGSGCVIADIDKRSWGQPFADAGGGVLATQFDVSGIYMWFWSRADVPSNLAPSAPSDKLNISTWGPPTASWLGSTCNISEFFTAQQLVLNIDLCGDWAGVPDIYSSSCGAQPPNDPTNPISSKIPRQPDCYADNVVGPGERFNDAYFEINHIRAYTAALPSTTGSPGASQSSNTGGGSAPDLGTSPTQTPPAAGKGGKDEKSAAVSQQIQGLSLSISVLILLVNWYL</sequence>
<dbReference type="CDD" id="cd02181">
    <property type="entry name" value="GH16_fungal_Lam16A_glucanase"/>
    <property type="match status" value="1"/>
</dbReference>
<organism evidence="4 5">
    <name type="scientific">Sphaerobolus stellatus (strain SS14)</name>
    <dbReference type="NCBI Taxonomy" id="990650"/>
    <lineage>
        <taxon>Eukaryota</taxon>
        <taxon>Fungi</taxon>
        <taxon>Dikarya</taxon>
        <taxon>Basidiomycota</taxon>
        <taxon>Agaricomycotina</taxon>
        <taxon>Agaricomycetes</taxon>
        <taxon>Phallomycetidae</taxon>
        <taxon>Geastrales</taxon>
        <taxon>Sphaerobolaceae</taxon>
        <taxon>Sphaerobolus</taxon>
    </lineage>
</organism>
<dbReference type="Pfam" id="PF26113">
    <property type="entry name" value="GH16_XgeA"/>
    <property type="match status" value="1"/>
</dbReference>